<gene>
    <name evidence="1" type="ORF">M422DRAFT_266146</name>
</gene>
<evidence type="ECO:0000313" key="2">
    <source>
        <dbReference type="Proteomes" id="UP000054279"/>
    </source>
</evidence>
<keyword evidence="2" id="KW-1185">Reference proteome</keyword>
<protein>
    <submittedName>
        <fullName evidence="1">Uncharacterized protein</fullName>
    </submittedName>
</protein>
<dbReference type="AlphaFoldDB" id="A0A0C9UBN7"/>
<proteinExistence type="predicted"/>
<dbReference type="EMBL" id="KN837232">
    <property type="protein sequence ID" value="KIJ32059.1"/>
    <property type="molecule type" value="Genomic_DNA"/>
</dbReference>
<evidence type="ECO:0000313" key="1">
    <source>
        <dbReference type="EMBL" id="KIJ32059.1"/>
    </source>
</evidence>
<accession>A0A0C9UBN7</accession>
<dbReference type="Proteomes" id="UP000054279">
    <property type="component" value="Unassembled WGS sequence"/>
</dbReference>
<dbReference type="HOGENOM" id="CLU_1504367_0_0_1"/>
<sequence>MGTSLYVEDSDGEFVVTEQSNMPYSSGLLFRIPGGYLIRAVLAYLNTLPVDDALIKNLLIFHGFVEVDNDENNAKLAKKYKTHIKKSKKLLESWVRTPPLKGFHEEEPLAIESSLCPSEFVEMMVVEHDLKYYPQLIPNTLSSVFGPPKMSPLHPYIIDDSWTYEETTDIDGFLDRVME</sequence>
<name>A0A0C9UBN7_SPHS4</name>
<organism evidence="1 2">
    <name type="scientific">Sphaerobolus stellatus (strain SS14)</name>
    <dbReference type="NCBI Taxonomy" id="990650"/>
    <lineage>
        <taxon>Eukaryota</taxon>
        <taxon>Fungi</taxon>
        <taxon>Dikarya</taxon>
        <taxon>Basidiomycota</taxon>
        <taxon>Agaricomycotina</taxon>
        <taxon>Agaricomycetes</taxon>
        <taxon>Phallomycetidae</taxon>
        <taxon>Geastrales</taxon>
        <taxon>Sphaerobolaceae</taxon>
        <taxon>Sphaerobolus</taxon>
    </lineage>
</organism>
<reference evidence="1 2" key="1">
    <citation type="submission" date="2014-06" db="EMBL/GenBank/DDBJ databases">
        <title>Evolutionary Origins and Diversification of the Mycorrhizal Mutualists.</title>
        <authorList>
            <consortium name="DOE Joint Genome Institute"/>
            <consortium name="Mycorrhizal Genomics Consortium"/>
            <person name="Kohler A."/>
            <person name="Kuo A."/>
            <person name="Nagy L.G."/>
            <person name="Floudas D."/>
            <person name="Copeland A."/>
            <person name="Barry K.W."/>
            <person name="Cichocki N."/>
            <person name="Veneault-Fourrey C."/>
            <person name="LaButti K."/>
            <person name="Lindquist E.A."/>
            <person name="Lipzen A."/>
            <person name="Lundell T."/>
            <person name="Morin E."/>
            <person name="Murat C."/>
            <person name="Riley R."/>
            <person name="Ohm R."/>
            <person name="Sun H."/>
            <person name="Tunlid A."/>
            <person name="Henrissat B."/>
            <person name="Grigoriev I.V."/>
            <person name="Hibbett D.S."/>
            <person name="Martin F."/>
        </authorList>
    </citation>
    <scope>NUCLEOTIDE SEQUENCE [LARGE SCALE GENOMIC DNA]</scope>
    <source>
        <strain evidence="1 2">SS14</strain>
    </source>
</reference>